<name>A0A0M3I4Q0_ASCLU</name>
<dbReference type="AlphaFoldDB" id="A0A0M3I4Q0"/>
<keyword evidence="1" id="KW-1185">Reference proteome</keyword>
<proteinExistence type="predicted"/>
<evidence type="ECO:0000313" key="1">
    <source>
        <dbReference type="Proteomes" id="UP000036681"/>
    </source>
</evidence>
<protein>
    <submittedName>
        <fullName evidence="2">Wax2_C domain-containing protein</fullName>
    </submittedName>
</protein>
<accession>A0A0M3I4Q0</accession>
<dbReference type="Proteomes" id="UP000036681">
    <property type="component" value="Unplaced"/>
</dbReference>
<reference evidence="2" key="1">
    <citation type="submission" date="2016-05" db="UniProtKB">
        <authorList>
            <consortium name="WormBaseParasite"/>
        </authorList>
    </citation>
    <scope>IDENTIFICATION</scope>
</reference>
<organism evidence="1 2">
    <name type="scientific">Ascaris lumbricoides</name>
    <name type="common">Giant roundworm</name>
    <dbReference type="NCBI Taxonomy" id="6252"/>
    <lineage>
        <taxon>Eukaryota</taxon>
        <taxon>Metazoa</taxon>
        <taxon>Ecdysozoa</taxon>
        <taxon>Nematoda</taxon>
        <taxon>Chromadorea</taxon>
        <taxon>Rhabditida</taxon>
        <taxon>Spirurina</taxon>
        <taxon>Ascaridomorpha</taxon>
        <taxon>Ascaridoidea</taxon>
        <taxon>Ascarididae</taxon>
        <taxon>Ascaris</taxon>
    </lineage>
</organism>
<sequence>MLGGSGWYYPGGQEMITSNWSAGCENVAPFADTAKQPRKLANPSISSLLQLTRQLAVTNCFKSCILRSDHTWRQILFHDTIMISVTAAANGVCRAHRHMGVHWKAVGSGRVALENDPPQTPLVSTCHKEKPSCRSPSLVLETLDIASSSVTIVGIGALIEKWAHQPRQDLNLVVHGCRQFTKGDLIQYCRSRGLHVTNKGLTINNFTLSIFIA</sequence>
<evidence type="ECO:0000313" key="2">
    <source>
        <dbReference type="WBParaSite" id="ALUE_0001179901-mRNA-1"/>
    </source>
</evidence>
<dbReference type="WBParaSite" id="ALUE_0001179901-mRNA-1">
    <property type="protein sequence ID" value="ALUE_0001179901-mRNA-1"/>
    <property type="gene ID" value="ALUE_0001179901"/>
</dbReference>